<evidence type="ECO:0000313" key="15">
    <source>
        <dbReference type="EMBL" id="GGA05257.1"/>
    </source>
</evidence>
<dbReference type="InterPro" id="IPR036890">
    <property type="entry name" value="HATPase_C_sf"/>
</dbReference>
<dbReference type="CDD" id="cd00075">
    <property type="entry name" value="HATPase"/>
    <property type="match status" value="1"/>
</dbReference>
<evidence type="ECO:0000256" key="5">
    <source>
        <dbReference type="ARBA" id="ARBA00022553"/>
    </source>
</evidence>
<dbReference type="PRINTS" id="PR00344">
    <property type="entry name" value="BCTRLSENSOR"/>
</dbReference>
<evidence type="ECO:0000313" key="16">
    <source>
        <dbReference type="Proteomes" id="UP000628017"/>
    </source>
</evidence>
<dbReference type="RefSeq" id="WP_188669871.1">
    <property type="nucleotide sequence ID" value="NZ_BMKA01000001.1"/>
</dbReference>
<dbReference type="PROSITE" id="PS50283">
    <property type="entry name" value="NA_SOLUT_SYMP_3"/>
    <property type="match status" value="1"/>
</dbReference>
<dbReference type="PANTHER" id="PTHR43711:SF26">
    <property type="entry name" value="SENSOR HISTIDINE KINASE RCSC"/>
    <property type="match status" value="1"/>
</dbReference>
<keyword evidence="5" id="KW-0597">Phosphoprotein</keyword>
<dbReference type="AlphaFoldDB" id="A0A916VMF5"/>
<dbReference type="InterPro" id="IPR001734">
    <property type="entry name" value="Na/solute_symporter"/>
</dbReference>
<dbReference type="CDD" id="cd00082">
    <property type="entry name" value="HisKA"/>
    <property type="match status" value="1"/>
</dbReference>
<sequence>MISFNVLVSICLLYVLGLFAVAYAAERWAETGRFAILRSPLIYTLSISVYCTAWTFYGAVGSAARNGLEFVAIYLGPTLVFVGWWWLLHKLVRIGRVQRITSIADLLSSRYGKSGGLAVLVTVLAVVGTTPYIALQLQSMTLSFAVFTTATGAPAPSPTVTAFYVAAGLAVFTIIFGTRNLDANERHHGVVTAIAVEAVVKLAALLSVGIFVVWGVASGPADIFARMDPELLQSSQVFNTRWLTLNFLSACAIICLPRMFQVIVVENANERHLATASWAFPLYLFLMSLFVLPIAIAGQSILAPDANPDLFVLTVPLDQGQQTLATLAFLGGFSSATSMVIVASIALSTMMSNHIVLPLWLRMNASRNPASDDVRDLLLRSRRLSIAVVVALGYVYFQFNGGTGALASIGLIAFLGVAQVLPALLGGLFWHSATRPAAIASICTGFFIWAYTLFIPSFGGAALMGPETLQSGPFGILWLAPQNLLGVGITDPLVHAVFWSLGLNTLVFISVSLLTTPSAIERLQSVQFINVFGQVSPRRGITRNTTIEDLLVLAQRILGREEAMTLFKAQARHQGKDSPLPDATNELIATLEREIAGSVGAAAAHAMMAQVTGGAEISFEDMIAVADETAQIMEYSARLETQSKELEQAAVQLRNANAKLTELGAQKDTFLSQVSHELRTPMTSIRTFSEILQDGDTLDPEQLNHFATIIHSESIRLTRLLDDILDLSFMENGRVQLNLETVPLHSIIDRALATTQAQANELGAVIRRNTTAEQVTLYTDPDRLSQVLINLVTNALKHCGTTPPEVSVLSGLHMGKLVITVADNGKGISEDDIDLIFEKFSKLSKKFTSGSAGLGLPISREIVKNLGGTLVYAGSSKGAVFRITLPLQAAETPVSA</sequence>
<dbReference type="Proteomes" id="UP000628017">
    <property type="component" value="Unassembled WGS sequence"/>
</dbReference>
<comment type="catalytic activity">
    <reaction evidence="1">
        <text>ATP + protein L-histidine = ADP + protein N-phospho-L-histidine.</text>
        <dbReference type="EC" id="2.7.13.3"/>
    </reaction>
</comment>
<dbReference type="PANTHER" id="PTHR43711">
    <property type="entry name" value="TWO-COMPONENT HISTIDINE KINASE"/>
    <property type="match status" value="1"/>
</dbReference>
<keyword evidence="12" id="KW-0175">Coiled coil</keyword>
<accession>A0A916VMF5</accession>
<dbReference type="InterPro" id="IPR003661">
    <property type="entry name" value="HisK_dim/P_dom"/>
</dbReference>
<evidence type="ECO:0000256" key="3">
    <source>
        <dbReference type="ARBA" id="ARBA00006434"/>
    </source>
</evidence>
<keyword evidence="6" id="KW-0808">Transferase</keyword>
<dbReference type="PROSITE" id="PS50109">
    <property type="entry name" value="HIS_KIN"/>
    <property type="match status" value="1"/>
</dbReference>
<evidence type="ECO:0000256" key="10">
    <source>
        <dbReference type="ARBA" id="ARBA00023012"/>
    </source>
</evidence>
<dbReference type="SMART" id="SM00388">
    <property type="entry name" value="HisKA"/>
    <property type="match status" value="1"/>
</dbReference>
<feature type="transmembrane region" description="Helical" evidence="13">
    <location>
        <begin position="382"/>
        <end position="399"/>
    </location>
</feature>
<dbReference type="Pfam" id="PF00512">
    <property type="entry name" value="HisKA"/>
    <property type="match status" value="1"/>
</dbReference>
<evidence type="ECO:0000256" key="6">
    <source>
        <dbReference type="ARBA" id="ARBA00022679"/>
    </source>
</evidence>
<dbReference type="SUPFAM" id="SSF55874">
    <property type="entry name" value="ATPase domain of HSP90 chaperone/DNA topoisomerase II/histidine kinase"/>
    <property type="match status" value="1"/>
</dbReference>
<reference evidence="15" key="1">
    <citation type="journal article" date="2014" name="Int. J. Syst. Evol. Microbiol.">
        <title>Complete genome sequence of Corynebacterium casei LMG S-19264T (=DSM 44701T), isolated from a smear-ripened cheese.</title>
        <authorList>
            <consortium name="US DOE Joint Genome Institute (JGI-PGF)"/>
            <person name="Walter F."/>
            <person name="Albersmeier A."/>
            <person name="Kalinowski J."/>
            <person name="Ruckert C."/>
        </authorList>
    </citation>
    <scope>NUCLEOTIDE SEQUENCE</scope>
    <source>
        <strain evidence="15">CGMCC 1.15880</strain>
    </source>
</reference>
<organism evidence="15 16">
    <name type="scientific">Neptunicoccus cionae</name>
    <dbReference type="NCBI Taxonomy" id="2035344"/>
    <lineage>
        <taxon>Bacteria</taxon>
        <taxon>Pseudomonadati</taxon>
        <taxon>Pseudomonadota</taxon>
        <taxon>Alphaproteobacteria</taxon>
        <taxon>Rhodobacterales</taxon>
        <taxon>Paracoccaceae</taxon>
        <taxon>Neptunicoccus</taxon>
    </lineage>
</organism>
<feature type="transmembrane region" description="Helical" evidence="13">
    <location>
        <begin position="6"/>
        <end position="25"/>
    </location>
</feature>
<evidence type="ECO:0000256" key="2">
    <source>
        <dbReference type="ARBA" id="ARBA00004141"/>
    </source>
</evidence>
<evidence type="ECO:0000259" key="14">
    <source>
        <dbReference type="PROSITE" id="PS50109"/>
    </source>
</evidence>
<proteinExistence type="inferred from homology"/>
<evidence type="ECO:0000256" key="8">
    <source>
        <dbReference type="ARBA" id="ARBA00022777"/>
    </source>
</evidence>
<keyword evidence="10" id="KW-0902">Two-component regulatory system</keyword>
<evidence type="ECO:0000256" key="9">
    <source>
        <dbReference type="ARBA" id="ARBA00022989"/>
    </source>
</evidence>
<keyword evidence="7 13" id="KW-0812">Transmembrane</keyword>
<evidence type="ECO:0000256" key="11">
    <source>
        <dbReference type="ARBA" id="ARBA00023136"/>
    </source>
</evidence>
<feature type="coiled-coil region" evidence="12">
    <location>
        <begin position="632"/>
        <end position="666"/>
    </location>
</feature>
<evidence type="ECO:0000256" key="4">
    <source>
        <dbReference type="ARBA" id="ARBA00012438"/>
    </source>
</evidence>
<feature type="transmembrane region" description="Helical" evidence="13">
    <location>
        <begin position="437"/>
        <end position="459"/>
    </location>
</feature>
<feature type="transmembrane region" description="Helical" evidence="13">
    <location>
        <begin position="237"/>
        <end position="257"/>
    </location>
</feature>
<evidence type="ECO:0000256" key="13">
    <source>
        <dbReference type="SAM" id="Phobius"/>
    </source>
</evidence>
<feature type="transmembrane region" description="Helical" evidence="13">
    <location>
        <begin position="405"/>
        <end position="430"/>
    </location>
</feature>
<feature type="transmembrane region" description="Helical" evidence="13">
    <location>
        <begin position="117"/>
        <end position="135"/>
    </location>
</feature>
<comment type="subcellular location">
    <subcellularLocation>
        <location evidence="2">Membrane</location>
        <topology evidence="2">Multi-pass membrane protein</topology>
    </subcellularLocation>
</comment>
<feature type="transmembrane region" description="Helical" evidence="13">
    <location>
        <begin position="339"/>
        <end position="361"/>
    </location>
</feature>
<evidence type="ECO:0000256" key="12">
    <source>
        <dbReference type="SAM" id="Coils"/>
    </source>
</evidence>
<keyword evidence="8" id="KW-0418">Kinase</keyword>
<dbReference type="GO" id="GO:0022857">
    <property type="term" value="F:transmembrane transporter activity"/>
    <property type="evidence" value="ECO:0007669"/>
    <property type="project" value="InterPro"/>
</dbReference>
<keyword evidence="9 13" id="KW-1133">Transmembrane helix</keyword>
<keyword evidence="16" id="KW-1185">Reference proteome</keyword>
<dbReference type="CDD" id="cd10322">
    <property type="entry name" value="SLC5sbd"/>
    <property type="match status" value="1"/>
</dbReference>
<comment type="similarity">
    <text evidence="3">Belongs to the sodium:solute symporter (SSF) (TC 2.A.21) family.</text>
</comment>
<protein>
    <recommendedName>
        <fullName evidence="4">histidine kinase</fullName>
        <ecNumber evidence="4">2.7.13.3</ecNumber>
    </recommendedName>
</protein>
<dbReference type="Gene3D" id="3.30.565.10">
    <property type="entry name" value="Histidine kinase-like ATPase, C-terminal domain"/>
    <property type="match status" value="1"/>
</dbReference>
<dbReference type="FunFam" id="1.10.287.130:FF:000001">
    <property type="entry name" value="Two-component sensor histidine kinase"/>
    <property type="match status" value="1"/>
</dbReference>
<dbReference type="EC" id="2.7.13.3" evidence="4"/>
<dbReference type="SUPFAM" id="SSF47384">
    <property type="entry name" value="Homodimeric domain of signal transducing histidine kinase"/>
    <property type="match status" value="1"/>
</dbReference>
<feature type="transmembrane region" description="Helical" evidence="13">
    <location>
        <begin position="71"/>
        <end position="88"/>
    </location>
</feature>
<feature type="domain" description="Histidine kinase" evidence="14">
    <location>
        <begin position="673"/>
        <end position="889"/>
    </location>
</feature>
<dbReference type="SMART" id="SM00387">
    <property type="entry name" value="HATPase_c"/>
    <property type="match status" value="1"/>
</dbReference>
<comment type="caution">
    <text evidence="15">The sequence shown here is derived from an EMBL/GenBank/DDBJ whole genome shotgun (WGS) entry which is preliminary data.</text>
</comment>
<dbReference type="GO" id="GO:0000155">
    <property type="term" value="F:phosphorelay sensor kinase activity"/>
    <property type="evidence" value="ECO:0007669"/>
    <property type="project" value="InterPro"/>
</dbReference>
<dbReference type="EMBL" id="BMKA01000001">
    <property type="protein sequence ID" value="GGA05257.1"/>
    <property type="molecule type" value="Genomic_DNA"/>
</dbReference>
<dbReference type="InterPro" id="IPR003594">
    <property type="entry name" value="HATPase_dom"/>
</dbReference>
<feature type="transmembrane region" description="Helical" evidence="13">
    <location>
        <begin position="278"/>
        <end position="302"/>
    </location>
</feature>
<dbReference type="Gene3D" id="1.10.287.130">
    <property type="match status" value="1"/>
</dbReference>
<dbReference type="InterPro" id="IPR038377">
    <property type="entry name" value="Na/Glc_symporter_sf"/>
</dbReference>
<evidence type="ECO:0000256" key="1">
    <source>
        <dbReference type="ARBA" id="ARBA00000085"/>
    </source>
</evidence>
<evidence type="ECO:0000256" key="7">
    <source>
        <dbReference type="ARBA" id="ARBA00022692"/>
    </source>
</evidence>
<dbReference type="InterPro" id="IPR005467">
    <property type="entry name" value="His_kinase_dom"/>
</dbReference>
<dbReference type="Pfam" id="PF02518">
    <property type="entry name" value="HATPase_c"/>
    <property type="match status" value="1"/>
</dbReference>
<reference evidence="15" key="2">
    <citation type="submission" date="2020-09" db="EMBL/GenBank/DDBJ databases">
        <authorList>
            <person name="Sun Q."/>
            <person name="Zhou Y."/>
        </authorList>
    </citation>
    <scope>NUCLEOTIDE SEQUENCE</scope>
    <source>
        <strain evidence="15">CGMCC 1.15880</strain>
    </source>
</reference>
<dbReference type="GO" id="GO:0016020">
    <property type="term" value="C:membrane"/>
    <property type="evidence" value="ECO:0007669"/>
    <property type="project" value="UniProtKB-SubCell"/>
</dbReference>
<keyword evidence="11 13" id="KW-0472">Membrane</keyword>
<name>A0A916VMF5_9RHOB</name>
<dbReference type="InterPro" id="IPR050736">
    <property type="entry name" value="Sensor_HK_Regulatory"/>
</dbReference>
<feature type="transmembrane region" description="Helical" evidence="13">
    <location>
        <begin position="155"/>
        <end position="178"/>
    </location>
</feature>
<dbReference type="InterPro" id="IPR004358">
    <property type="entry name" value="Sig_transdc_His_kin-like_C"/>
</dbReference>
<feature type="transmembrane region" description="Helical" evidence="13">
    <location>
        <begin position="190"/>
        <end position="217"/>
    </location>
</feature>
<dbReference type="InterPro" id="IPR036097">
    <property type="entry name" value="HisK_dim/P_sf"/>
</dbReference>
<dbReference type="Gene3D" id="1.20.1730.10">
    <property type="entry name" value="Sodium/glucose cotransporter"/>
    <property type="match status" value="1"/>
</dbReference>
<feature type="transmembrane region" description="Helical" evidence="13">
    <location>
        <begin position="37"/>
        <end position="59"/>
    </location>
</feature>
<gene>
    <name evidence="15" type="ORF">GCM10011498_00990</name>
</gene>